<sequence length="339" mass="37578">MRQRHSGYILVMTIAALALLALVGAYVGQRISTALHLAVAEQDFARQEKQARDAIAQADFLLATTRRTAIGLGGNEIAIRLDGRWYDMGNGMALSLQDARGLINLQTAPRMWREALLTTYGIKAEANATLLDTLEDYVDDDDLRRLQGAEKGEYLARHMLPPRNQPLVSTTELARVYGWGDAAALWNEEDPILNHVVLASSTGVNPATATWRTLVAALGMSNEEARNFIQARKDLSTEGMRVLASPYVKAVDMLQTHKAVLFPSTTVVITIAVPDSRRAWRSTMTITPDGDTHGWRSNDLQEFRLASAVERKALLKMPNVSAYRIDIEEELKKDPFASF</sequence>
<dbReference type="OrthoDB" id="8583836at2"/>
<evidence type="ECO:0000256" key="6">
    <source>
        <dbReference type="ARBA" id="ARBA00022692"/>
    </source>
</evidence>
<reference evidence="11 12" key="1">
    <citation type="submission" date="2017-04" db="EMBL/GenBank/DDBJ databases">
        <authorList>
            <person name="Afonso C.L."/>
            <person name="Miller P.J."/>
            <person name="Scott M.A."/>
            <person name="Spackman E."/>
            <person name="Goraichik I."/>
            <person name="Dimitrov K.M."/>
            <person name="Suarez D.L."/>
            <person name="Swayne D.E."/>
        </authorList>
    </citation>
    <scope>NUCLEOTIDE SEQUENCE [LARGE SCALE GENOMIC DNA]</scope>
    <source>
        <strain evidence="11 12">DSM 23236</strain>
    </source>
</reference>
<organism evidence="11 12">
    <name type="scientific">Andreprevotia lacus DSM 23236</name>
    <dbReference type="NCBI Taxonomy" id="1121001"/>
    <lineage>
        <taxon>Bacteria</taxon>
        <taxon>Pseudomonadati</taxon>
        <taxon>Pseudomonadota</taxon>
        <taxon>Betaproteobacteria</taxon>
        <taxon>Neisseriales</taxon>
        <taxon>Chitinibacteraceae</taxon>
        <taxon>Andreprevotia</taxon>
    </lineage>
</organism>
<feature type="domain" description="T2SS protein K first SAM-like" evidence="10">
    <location>
        <begin position="108"/>
        <end position="180"/>
    </location>
</feature>
<accession>A0A1W1XZI4</accession>
<keyword evidence="9" id="KW-0472">Membrane</keyword>
<evidence type="ECO:0000256" key="3">
    <source>
        <dbReference type="ARBA" id="ARBA00022448"/>
    </source>
</evidence>
<name>A0A1W1XZI4_9NEIS</name>
<keyword evidence="12" id="KW-1185">Reference proteome</keyword>
<dbReference type="Proteomes" id="UP000192761">
    <property type="component" value="Unassembled WGS sequence"/>
</dbReference>
<keyword evidence="8" id="KW-1133">Transmembrane helix</keyword>
<keyword evidence="3" id="KW-0813">Transport</keyword>
<evidence type="ECO:0000259" key="10">
    <source>
        <dbReference type="Pfam" id="PF21687"/>
    </source>
</evidence>
<comment type="subcellular location">
    <subcellularLocation>
        <location evidence="1">Cell inner membrane</location>
    </subcellularLocation>
</comment>
<dbReference type="RefSeq" id="WP_084092441.1">
    <property type="nucleotide sequence ID" value="NZ_FWXD01000027.1"/>
</dbReference>
<dbReference type="AlphaFoldDB" id="A0A1W1XZI4"/>
<gene>
    <name evidence="11" type="ORF">SAMN02745857_03493</name>
</gene>
<protein>
    <submittedName>
        <fullName evidence="11">Type II secretory pathway, component PulK</fullName>
    </submittedName>
</protein>
<evidence type="ECO:0000256" key="4">
    <source>
        <dbReference type="ARBA" id="ARBA00022475"/>
    </source>
</evidence>
<dbReference type="InterPro" id="IPR005628">
    <property type="entry name" value="GspK"/>
</dbReference>
<dbReference type="InterPro" id="IPR038072">
    <property type="entry name" value="GspK_central_sf"/>
</dbReference>
<dbReference type="EMBL" id="FWXD01000027">
    <property type="protein sequence ID" value="SMC28941.1"/>
    <property type="molecule type" value="Genomic_DNA"/>
</dbReference>
<proteinExistence type="inferred from homology"/>
<dbReference type="GO" id="GO:0009306">
    <property type="term" value="P:protein secretion"/>
    <property type="evidence" value="ECO:0007669"/>
    <property type="project" value="InterPro"/>
</dbReference>
<keyword evidence="4" id="KW-1003">Cell membrane</keyword>
<dbReference type="GO" id="GO:0005886">
    <property type="term" value="C:plasma membrane"/>
    <property type="evidence" value="ECO:0007669"/>
    <property type="project" value="UniProtKB-SubCell"/>
</dbReference>
<evidence type="ECO:0000313" key="11">
    <source>
        <dbReference type="EMBL" id="SMC28941.1"/>
    </source>
</evidence>
<dbReference type="SUPFAM" id="SSF158544">
    <property type="entry name" value="GspK insert domain-like"/>
    <property type="match status" value="1"/>
</dbReference>
<dbReference type="InterPro" id="IPR049031">
    <property type="entry name" value="T2SSK_SAM-like_1st"/>
</dbReference>
<dbReference type="Gene3D" id="1.10.40.60">
    <property type="entry name" value="EpsJ-like"/>
    <property type="match status" value="1"/>
</dbReference>
<keyword evidence="7" id="KW-0653">Protein transport</keyword>
<evidence type="ECO:0000256" key="2">
    <source>
        <dbReference type="ARBA" id="ARBA00007246"/>
    </source>
</evidence>
<dbReference type="STRING" id="1121001.SAMN02745857_03493"/>
<dbReference type="Pfam" id="PF21687">
    <property type="entry name" value="T2SSK_1st"/>
    <property type="match status" value="1"/>
</dbReference>
<evidence type="ECO:0000256" key="8">
    <source>
        <dbReference type="ARBA" id="ARBA00022989"/>
    </source>
</evidence>
<dbReference type="PANTHER" id="PTHR38831">
    <property type="entry name" value="TYPE II SECRETION SYSTEM PROTEIN K"/>
    <property type="match status" value="1"/>
</dbReference>
<evidence type="ECO:0000256" key="1">
    <source>
        <dbReference type="ARBA" id="ARBA00004533"/>
    </source>
</evidence>
<comment type="similarity">
    <text evidence="2">Belongs to the GSP K family.</text>
</comment>
<keyword evidence="6" id="KW-0812">Transmembrane</keyword>
<dbReference type="PANTHER" id="PTHR38831:SF1">
    <property type="entry name" value="TYPE II SECRETION SYSTEM PROTEIN K-RELATED"/>
    <property type="match status" value="1"/>
</dbReference>
<evidence type="ECO:0000256" key="5">
    <source>
        <dbReference type="ARBA" id="ARBA00022519"/>
    </source>
</evidence>
<evidence type="ECO:0000256" key="7">
    <source>
        <dbReference type="ARBA" id="ARBA00022927"/>
    </source>
</evidence>
<keyword evidence="5" id="KW-0997">Cell inner membrane</keyword>
<evidence type="ECO:0000313" key="12">
    <source>
        <dbReference type="Proteomes" id="UP000192761"/>
    </source>
</evidence>
<evidence type="ECO:0000256" key="9">
    <source>
        <dbReference type="ARBA" id="ARBA00023136"/>
    </source>
</evidence>